<keyword evidence="7" id="KW-1185">Reference proteome</keyword>
<protein>
    <recommendedName>
        <fullName evidence="5">N-acetylglucosaminyldiphosphoundecaprenol N-acetyl-beta-D-mannosaminyltransferase</fullName>
        <ecNumber evidence="5">2.4.1.187</ecNumber>
    </recommendedName>
    <alternativeName>
        <fullName evidence="5">N-acetylmannosaminyltransferase</fullName>
    </alternativeName>
    <alternativeName>
        <fullName evidence="5">UDP-N-acetylmannosamine transferase</fullName>
    </alternativeName>
    <alternativeName>
        <fullName evidence="5">UDP-N-acetylmannosamine:N-acetylglucosaminyl pyrophosphorylundecaprenol N-acetylmannosaminyltransferase</fullName>
    </alternativeName>
</protein>
<evidence type="ECO:0000313" key="6">
    <source>
        <dbReference type="EMBL" id="MFD1675483.1"/>
    </source>
</evidence>
<dbReference type="CDD" id="cd06533">
    <property type="entry name" value="Glyco_transf_WecG_TagA"/>
    <property type="match status" value="1"/>
</dbReference>
<evidence type="ECO:0000256" key="4">
    <source>
        <dbReference type="ARBA" id="ARBA00023316"/>
    </source>
</evidence>
<comment type="function">
    <text evidence="5">Catalyzes the conversion of GlcNAc-PP-undecaprenol into ManNAc-GlcNAc-PP-undecaprenol, the first committed lipid intermediate in the de novo synthesis of teichoic acid.</text>
</comment>
<dbReference type="Pfam" id="PF03808">
    <property type="entry name" value="Glyco_tran_WecG"/>
    <property type="match status" value="1"/>
</dbReference>
<evidence type="ECO:0000256" key="1">
    <source>
        <dbReference type="ARBA" id="ARBA00022676"/>
    </source>
</evidence>
<dbReference type="PANTHER" id="PTHR34136">
    <property type="match status" value="1"/>
</dbReference>
<comment type="catalytic activity">
    <reaction evidence="5">
        <text>UDP-N-acetyl-alpha-D-mannosamine + N-acetyl-alpha-D-glucosaminyl-di-trans,octa-cis-undecaprenyl diphosphate = N-acetyl-beta-D-mannosaminyl-(1-&gt;4)-N-acetyl-alpha-D-glucosaminyl di-trans,octa-cis-undecaprenyl diphosphate + UDP + H(+)</text>
        <dbReference type="Rhea" id="RHEA:16053"/>
        <dbReference type="ChEBI" id="CHEBI:15378"/>
        <dbReference type="ChEBI" id="CHEBI:58223"/>
        <dbReference type="ChEBI" id="CHEBI:62959"/>
        <dbReference type="ChEBI" id="CHEBI:68623"/>
        <dbReference type="ChEBI" id="CHEBI:132210"/>
        <dbReference type="EC" id="2.4.1.187"/>
    </reaction>
</comment>
<dbReference type="InterPro" id="IPR004629">
    <property type="entry name" value="WecG_TagA_CpsF"/>
</dbReference>
<comment type="caution">
    <text evidence="6">The sequence shown here is derived from an EMBL/GenBank/DDBJ whole genome shotgun (WGS) entry which is preliminary data.</text>
</comment>
<keyword evidence="4 5" id="KW-0961">Cell wall biogenesis/degradation</keyword>
<keyword evidence="3 5" id="KW-0777">Teichoic acid biosynthesis</keyword>
<evidence type="ECO:0000313" key="7">
    <source>
        <dbReference type="Proteomes" id="UP001597079"/>
    </source>
</evidence>
<comment type="similarity">
    <text evidence="5">Belongs to the glycosyltransferase 26 family. TagA/TarA subfamily.</text>
</comment>
<dbReference type="RefSeq" id="WP_377943353.1">
    <property type="nucleotide sequence ID" value="NZ_JBHUCX010000028.1"/>
</dbReference>
<dbReference type="HAMAP" id="MF_02070">
    <property type="entry name" value="TagA_TarA"/>
    <property type="match status" value="1"/>
</dbReference>
<evidence type="ECO:0000256" key="5">
    <source>
        <dbReference type="HAMAP-Rule" id="MF_02070"/>
    </source>
</evidence>
<proteinExistence type="inferred from homology"/>
<comment type="pathway">
    <text evidence="5">Cell wall biogenesis; teichoic acid biosynthesis.</text>
</comment>
<name>A0ABW4JIX8_9BACL</name>
<dbReference type="EMBL" id="JBHUCX010000028">
    <property type="protein sequence ID" value="MFD1675483.1"/>
    <property type="molecule type" value="Genomic_DNA"/>
</dbReference>
<organism evidence="6 7">
    <name type="scientific">Alicyclobacillus fodiniaquatilis</name>
    <dbReference type="NCBI Taxonomy" id="1661150"/>
    <lineage>
        <taxon>Bacteria</taxon>
        <taxon>Bacillati</taxon>
        <taxon>Bacillota</taxon>
        <taxon>Bacilli</taxon>
        <taxon>Bacillales</taxon>
        <taxon>Alicyclobacillaceae</taxon>
        <taxon>Alicyclobacillus</taxon>
    </lineage>
</organism>
<accession>A0ABW4JIX8</accession>
<evidence type="ECO:0000256" key="3">
    <source>
        <dbReference type="ARBA" id="ARBA00022944"/>
    </source>
</evidence>
<dbReference type="InterPro" id="IPR034714">
    <property type="entry name" value="TagA_TarA"/>
</dbReference>
<gene>
    <name evidence="6" type="ORF">ACFSB2_12345</name>
</gene>
<dbReference type="NCBIfam" id="TIGR00696">
    <property type="entry name" value="wecG_tagA_cpsF"/>
    <property type="match status" value="1"/>
</dbReference>
<sequence>MSTQLLAKDRVDVLGVRFHRVTMNEAIEKILYWVTDKNHHMIVTAGPEFVMQCQVNPKLCQLVNSADLVTADGIGVVWAAARNGRPVPERLTGVELVLAVLAEAQQRRQELRVFLLGATEVSLQACMKQLRGDFPELTFAGRNGYFNEAQLDEVLAEVQAFQPDLFLVGMGQPRQEMFIQTVLGRLSPCVAVGIGGSIDVWGGTVPRAPRIFQRMNVEWLYRLVSQPSRWRRQLALPRFAMQVMRQKTAGIEGQSD</sequence>
<reference evidence="7" key="1">
    <citation type="journal article" date="2019" name="Int. J. Syst. Evol. Microbiol.">
        <title>The Global Catalogue of Microorganisms (GCM) 10K type strain sequencing project: providing services to taxonomists for standard genome sequencing and annotation.</title>
        <authorList>
            <consortium name="The Broad Institute Genomics Platform"/>
            <consortium name="The Broad Institute Genome Sequencing Center for Infectious Disease"/>
            <person name="Wu L."/>
            <person name="Ma J."/>
        </authorList>
    </citation>
    <scope>NUCLEOTIDE SEQUENCE [LARGE SCALE GENOMIC DNA]</scope>
    <source>
        <strain evidence="7">CGMCC 1.12286</strain>
    </source>
</reference>
<dbReference type="EC" id="2.4.1.187" evidence="5"/>
<keyword evidence="2 5" id="KW-0808">Transferase</keyword>
<evidence type="ECO:0000256" key="2">
    <source>
        <dbReference type="ARBA" id="ARBA00022679"/>
    </source>
</evidence>
<keyword evidence="1 5" id="KW-0328">Glycosyltransferase</keyword>
<dbReference type="PANTHER" id="PTHR34136:SF1">
    <property type="entry name" value="UDP-N-ACETYL-D-MANNOSAMINURONIC ACID TRANSFERASE"/>
    <property type="match status" value="1"/>
</dbReference>
<dbReference type="Proteomes" id="UP001597079">
    <property type="component" value="Unassembled WGS sequence"/>
</dbReference>